<dbReference type="Proteomes" id="UP001150217">
    <property type="component" value="Unassembled WGS sequence"/>
</dbReference>
<accession>A0ABQ8W041</accession>
<dbReference type="InterPro" id="IPR045469">
    <property type="entry name" value="Nis1"/>
</dbReference>
<comment type="caution">
    <text evidence="1">The sequence shown here is derived from an EMBL/GenBank/DDBJ whole genome shotgun (WGS) entry which is preliminary data.</text>
</comment>
<reference evidence="1" key="1">
    <citation type="submission" date="2022-08" db="EMBL/GenBank/DDBJ databases">
        <title>A Global Phylogenomic Analysis of the Shiitake Genus Lentinula.</title>
        <authorList>
            <consortium name="DOE Joint Genome Institute"/>
            <person name="Sierra-Patev S."/>
            <person name="Min B."/>
            <person name="Naranjo-Ortiz M."/>
            <person name="Looney B."/>
            <person name="Konkel Z."/>
            <person name="Slot J.C."/>
            <person name="Sakamoto Y."/>
            <person name="Steenwyk J.L."/>
            <person name="Rokas A."/>
            <person name="Carro J."/>
            <person name="Camarero S."/>
            <person name="Ferreira P."/>
            <person name="Molpeceres G."/>
            <person name="Ruiz-Duenas F.J."/>
            <person name="Serrano A."/>
            <person name="Henrissat B."/>
            <person name="Drula E."/>
            <person name="Hughes K.W."/>
            <person name="Mata J.L."/>
            <person name="Ishikawa N.K."/>
            <person name="Vargas-Isla R."/>
            <person name="Ushijima S."/>
            <person name="Smith C.A."/>
            <person name="Ahrendt S."/>
            <person name="Andreopoulos W."/>
            <person name="He G."/>
            <person name="Labutti K."/>
            <person name="Lipzen A."/>
            <person name="Ng V."/>
            <person name="Riley R."/>
            <person name="Sandor L."/>
            <person name="Barry K."/>
            <person name="Martinez A.T."/>
            <person name="Xiao Y."/>
            <person name="Gibbons J.G."/>
            <person name="Terashima K."/>
            <person name="Grigoriev I.V."/>
            <person name="Hibbett D.S."/>
        </authorList>
    </citation>
    <scope>NUCLEOTIDE SEQUENCE</scope>
    <source>
        <strain evidence="1">RHP3577 ss4</strain>
    </source>
</reference>
<evidence type="ECO:0000313" key="1">
    <source>
        <dbReference type="EMBL" id="KAJ4501195.1"/>
    </source>
</evidence>
<name>A0ABQ8W041_9AGAR</name>
<dbReference type="EMBL" id="JANVFT010000002">
    <property type="protein sequence ID" value="KAJ4501195.1"/>
    <property type="molecule type" value="Genomic_DNA"/>
</dbReference>
<sequence length="174" mass="18767">MKNILRSISYSIALGAFVSTRVALGNPVIWIPTEGTTLTAGSEVTVMVQDSSYATPIQETSLSIGLSPCTETSCPGPDTSVLYLLYTGAFDPQRPSSPVNYDPGSYAFQNFTVTVPAEAESGSYTLGVLHSYWGESVRFIVSSRFAEELIFVLCSCLLNCRLSRCTSPRLTSPL</sequence>
<gene>
    <name evidence="1" type="ORF">C8R41DRAFT_749352</name>
</gene>
<evidence type="ECO:0000313" key="2">
    <source>
        <dbReference type="Proteomes" id="UP001150217"/>
    </source>
</evidence>
<dbReference type="Pfam" id="PF19271">
    <property type="entry name" value="Nis1"/>
    <property type="match status" value="1"/>
</dbReference>
<proteinExistence type="predicted"/>
<protein>
    <submittedName>
        <fullName evidence="1">Uncharacterized protein</fullName>
    </submittedName>
</protein>
<organism evidence="1 2">
    <name type="scientific">Lentinula lateritia</name>
    <dbReference type="NCBI Taxonomy" id="40482"/>
    <lineage>
        <taxon>Eukaryota</taxon>
        <taxon>Fungi</taxon>
        <taxon>Dikarya</taxon>
        <taxon>Basidiomycota</taxon>
        <taxon>Agaricomycotina</taxon>
        <taxon>Agaricomycetes</taxon>
        <taxon>Agaricomycetidae</taxon>
        <taxon>Agaricales</taxon>
        <taxon>Marasmiineae</taxon>
        <taxon>Omphalotaceae</taxon>
        <taxon>Lentinula</taxon>
    </lineage>
</organism>
<keyword evidence="2" id="KW-1185">Reference proteome</keyword>